<dbReference type="GeneID" id="90075346"/>
<reference evidence="2 3" key="1">
    <citation type="journal article" date="2023" name="Elife">
        <title>Identification of key yeast species and microbe-microbe interactions impacting larval growth of Drosophila in the wild.</title>
        <authorList>
            <person name="Mure A."/>
            <person name="Sugiura Y."/>
            <person name="Maeda R."/>
            <person name="Honda K."/>
            <person name="Sakurai N."/>
            <person name="Takahashi Y."/>
            <person name="Watada M."/>
            <person name="Katoh T."/>
            <person name="Gotoh A."/>
            <person name="Gotoh Y."/>
            <person name="Taniguchi I."/>
            <person name="Nakamura K."/>
            <person name="Hayashi T."/>
            <person name="Katayama T."/>
            <person name="Uemura T."/>
            <person name="Hattori Y."/>
        </authorList>
    </citation>
    <scope>NUCLEOTIDE SEQUENCE [LARGE SCALE GENOMIC DNA]</scope>
    <source>
        <strain evidence="2 3">SC-9</strain>
    </source>
</reference>
<name>A0AAV5QS69_9ASCO</name>
<evidence type="ECO:0000313" key="2">
    <source>
        <dbReference type="EMBL" id="GMM37371.1"/>
    </source>
</evidence>
<dbReference type="PANTHER" id="PTHR17630">
    <property type="entry name" value="DIENELACTONE HYDROLASE"/>
    <property type="match status" value="1"/>
</dbReference>
<dbReference type="RefSeq" id="XP_064854367.1">
    <property type="nucleotide sequence ID" value="XM_064998295.1"/>
</dbReference>
<dbReference type="InterPro" id="IPR002925">
    <property type="entry name" value="Dienelactn_hydro"/>
</dbReference>
<proteinExistence type="predicted"/>
<dbReference type="AlphaFoldDB" id="A0AAV5QS69"/>
<dbReference type="Proteomes" id="UP001360560">
    <property type="component" value="Unassembled WGS sequence"/>
</dbReference>
<dbReference type="Gene3D" id="3.40.50.1820">
    <property type="entry name" value="alpha/beta hydrolase"/>
    <property type="match status" value="1"/>
</dbReference>
<dbReference type="Pfam" id="PF01738">
    <property type="entry name" value="DLH"/>
    <property type="match status" value="1"/>
</dbReference>
<keyword evidence="3" id="KW-1185">Reference proteome</keyword>
<protein>
    <recommendedName>
        <fullName evidence="1">Dienelactone hydrolase domain-containing protein</fullName>
    </recommendedName>
</protein>
<accession>A0AAV5QS69</accession>
<organism evidence="2 3">
    <name type="scientific">Saccharomycopsis crataegensis</name>
    <dbReference type="NCBI Taxonomy" id="43959"/>
    <lineage>
        <taxon>Eukaryota</taxon>
        <taxon>Fungi</taxon>
        <taxon>Dikarya</taxon>
        <taxon>Ascomycota</taxon>
        <taxon>Saccharomycotina</taxon>
        <taxon>Saccharomycetes</taxon>
        <taxon>Saccharomycopsidaceae</taxon>
        <taxon>Saccharomycopsis</taxon>
    </lineage>
</organism>
<sequence>MLKSIILLSLFDIPQWHRYLLPLAVYLIQFTVCHLKTSFEISTLTNLASLLTEGKRKGTLHKDLYGLPTYETGDIESQKVIIIAVDIFGYDFLNTNLIADEFAKAGFYVVVPDILLGDPVDLSGGPEGLKKWKENHGSEVTLPVYHKFLIELKKHVGGKAKFFSVGYCFGAPSVVSELTDYGLLTAGAVAHPTAVTIESVERITKPFMISAAQTDARFTPELRHKTEEILIKNNIRFQMDLFSGVSHGFAIKGDIKDPVVKYAKEKCVSDVITWFSQF</sequence>
<evidence type="ECO:0000313" key="3">
    <source>
        <dbReference type="Proteomes" id="UP001360560"/>
    </source>
</evidence>
<dbReference type="GO" id="GO:0016787">
    <property type="term" value="F:hydrolase activity"/>
    <property type="evidence" value="ECO:0007669"/>
    <property type="project" value="InterPro"/>
</dbReference>
<feature type="domain" description="Dienelactone hydrolase" evidence="1">
    <location>
        <begin position="77"/>
        <end position="277"/>
    </location>
</feature>
<dbReference type="PANTHER" id="PTHR17630:SF44">
    <property type="entry name" value="PROTEIN AIM2"/>
    <property type="match status" value="1"/>
</dbReference>
<evidence type="ECO:0000259" key="1">
    <source>
        <dbReference type="Pfam" id="PF01738"/>
    </source>
</evidence>
<dbReference type="SUPFAM" id="SSF53474">
    <property type="entry name" value="alpha/beta-Hydrolases"/>
    <property type="match status" value="1"/>
</dbReference>
<gene>
    <name evidence="2" type="ORF">DASC09_046960</name>
</gene>
<dbReference type="InterPro" id="IPR029058">
    <property type="entry name" value="AB_hydrolase_fold"/>
</dbReference>
<dbReference type="EMBL" id="BTFZ01000011">
    <property type="protein sequence ID" value="GMM37371.1"/>
    <property type="molecule type" value="Genomic_DNA"/>
</dbReference>
<comment type="caution">
    <text evidence="2">The sequence shown here is derived from an EMBL/GenBank/DDBJ whole genome shotgun (WGS) entry which is preliminary data.</text>
</comment>